<dbReference type="Gene3D" id="3.60.110.10">
    <property type="entry name" value="Carbon-nitrogen hydrolase"/>
    <property type="match status" value="1"/>
</dbReference>
<organism evidence="2 3">
    <name type="scientific">Paenibacillus terrae</name>
    <dbReference type="NCBI Taxonomy" id="159743"/>
    <lineage>
        <taxon>Bacteria</taxon>
        <taxon>Bacillati</taxon>
        <taxon>Bacillota</taxon>
        <taxon>Bacilli</taxon>
        <taxon>Bacillales</taxon>
        <taxon>Paenibacillaceae</taxon>
        <taxon>Paenibacillus</taxon>
    </lineage>
</organism>
<evidence type="ECO:0000313" key="2">
    <source>
        <dbReference type="EMBL" id="KJD42304.1"/>
    </source>
</evidence>
<reference evidence="2 3" key="1">
    <citation type="submission" date="2014-11" db="EMBL/GenBank/DDBJ databases">
        <title>Draft Genome Sequences of Paenibacillus polymyxa NRRL B-30509 and Paenibacillus terrae NRRL B-30644, Strains from a Poultry Environment that Produce Tridecaptin A and Paenicidins.</title>
        <authorList>
            <person name="van Belkum M.J."/>
            <person name="Lohans C.T."/>
            <person name="Vederas J.C."/>
        </authorList>
    </citation>
    <scope>NUCLEOTIDE SEQUENCE [LARGE SCALE GENOMIC DNA]</scope>
    <source>
        <strain evidence="2 3">NRRL B-30644</strain>
    </source>
</reference>
<dbReference type="PANTHER" id="PTHR34047">
    <property type="entry name" value="NUCLEAR INTRON MATURASE 1, MITOCHONDRIAL-RELATED"/>
    <property type="match status" value="1"/>
</dbReference>
<evidence type="ECO:0000313" key="3">
    <source>
        <dbReference type="Proteomes" id="UP000032534"/>
    </source>
</evidence>
<dbReference type="SUPFAM" id="SSF56317">
    <property type="entry name" value="Carbon-nitrogen hydrolase"/>
    <property type="match status" value="1"/>
</dbReference>
<dbReference type="PROSITE" id="PS50878">
    <property type="entry name" value="RT_POL"/>
    <property type="match status" value="1"/>
</dbReference>
<protein>
    <recommendedName>
        <fullName evidence="1">Reverse transcriptase domain-containing protein</fullName>
    </recommendedName>
</protein>
<dbReference type="PATRIC" id="fig|159743.3.peg.6473"/>
<dbReference type="CDD" id="cd01646">
    <property type="entry name" value="RT_Bac_retron_I"/>
    <property type="match status" value="1"/>
</dbReference>
<dbReference type="OrthoDB" id="9793236at2"/>
<evidence type="ECO:0000259" key="1">
    <source>
        <dbReference type="PROSITE" id="PS50878"/>
    </source>
</evidence>
<dbReference type="PANTHER" id="PTHR34047:SF8">
    <property type="entry name" value="PROTEIN YKFC"/>
    <property type="match status" value="1"/>
</dbReference>
<dbReference type="Proteomes" id="UP000032534">
    <property type="component" value="Unassembled WGS sequence"/>
</dbReference>
<gene>
    <name evidence="2" type="ORF">QD47_29030</name>
</gene>
<comment type="caution">
    <text evidence="2">The sequence shown here is derived from an EMBL/GenBank/DDBJ whole genome shotgun (WGS) entry which is preliminary data.</text>
</comment>
<feature type="domain" description="Reverse transcriptase" evidence="1">
    <location>
        <begin position="59"/>
        <end position="427"/>
    </location>
</feature>
<dbReference type="RefSeq" id="WP_044649391.1">
    <property type="nucleotide sequence ID" value="NZ_JTHP01000140.1"/>
</dbReference>
<dbReference type="InterPro" id="IPR000477">
    <property type="entry name" value="RT_dom"/>
</dbReference>
<dbReference type="EMBL" id="JTHP01000140">
    <property type="protein sequence ID" value="KJD42304.1"/>
    <property type="molecule type" value="Genomic_DNA"/>
</dbReference>
<proteinExistence type="predicted"/>
<dbReference type="Pfam" id="PF00078">
    <property type="entry name" value="RVT_1"/>
    <property type="match status" value="1"/>
</dbReference>
<dbReference type="InterPro" id="IPR036526">
    <property type="entry name" value="C-N_Hydrolase_sf"/>
</dbReference>
<accession>A0A0D7WTI4</accession>
<keyword evidence="3" id="KW-1185">Reference proteome</keyword>
<sequence length="1291" mass="149065">MTELKDKYSFIAPRDEFITDYVILAQAWKKTQRYIRRHNWYADVLELDCSTINIEKKLEEWRKYCKRIDYKPGKMKVVPAPKNAQWDFFEEKNIDNNDTSDNKLWGSIREAKLRPLAHLNIRDQTIATAALLCLADAVETEQGSSEEENFLKAQKQQVFSYGNRLHCEWLSSHDQKKQAKFGWGNSQLYRRFYEDYRLFLSRPKEICQYIAPKLTSYQNLFIVHIDLKGFFDNIDRDALWHQLKIIYDNYVKTYKLGPSYKANEEFWIILRNIFKWSWETPKVENNIFEDDKLPEGLPQGLVASGFLSNAYMSGFDKKIGRKINEKIENYIDLFEEDNEQEIFDMVLRDYCRYVDDLRLVIETNDIKDTDNYKISKVVTRFVDKMLEEYLKEIDAKVKLKINEEKTKVSSFRQTSTQNNVSTLMTVIQGVFSGTPDIDSLQQVAGGLDGLLQVSQQLLKEQDKRTNWLELSRISRPNVDVRDDTLKRFAATRIAKSLKIRRGMTDLEETLGGGEEAFLKNVTSGVILDHEFETTARKLIACWASNPSLTLLLRCGLDLYPDKNLLDMVLEALEFKLFPNQTETSNIKEIKTIEYVVADLFRAGAVDIGFRSEVEYPSSVDISSFRQELASFAKRILIERPISPWYVKQQALLFLASIGDTVEIKEKRSLGEYMILHKAMLYQAVEKRPVIAWFPTALIVQQLHPNSKKFAQWFVQLINELSPKEQHELIELIALNRSDLLEEIKKSRRAKGEKWLGYIPRNIDFTSSNELKLFNNEKVSLLRVIQSNKNHFTQENALLLLAYKILKMDDIEKKLKEGLAVKSITVKCSDWGKIQQLDFSDNFLEIEINSKSGEVTADHKLYELPSWVNKEKKWLYGLGTILRSCVTGEFDFTATSFLSRDDVGRYAGLRSTWYSRRFGLINSPIGLNKNQDPISPWLSELLIRLLQWPGISIYGDLLSSFEEVGTAGDLLNIIIARIQYQQSIFGNVTGTPVYEIPTISYQSSDDSMFRIAIVQTLLPKVNHFIDKDPTHWTPSFRAQHRAHIASVCNLIRLKLKAWCKAQNRRNKDIVDLIVFPELSIHPDDLWLLRRLSDSTKASIFAGMTFFKHEVTNKPVNQAIWILRSEKRTGREFIEVRQGKHHMTEHERIMGIQGFRPYQVLVKFKKGDNEAVRVAGAICYDATDLALVADLRDVSDVFVVSALNKDVQTFDNMVGALHYHMYQPVILANSGEFGGSTAQAPFTKHERLIAHVHGQNQIAVSVFELDPTIFKKNKQNKAPMEVKTSPAGYIGRN</sequence>
<dbReference type="InterPro" id="IPR051083">
    <property type="entry name" value="GrpII_Intron_Splice-Mob/Def"/>
</dbReference>
<name>A0A0D7WTI4_9BACL</name>